<dbReference type="Pfam" id="PF24334">
    <property type="entry name" value="DUF7502"/>
    <property type="match status" value="1"/>
</dbReference>
<dbReference type="EMBL" id="ASGZ01000017">
    <property type="protein sequence ID" value="ESP89134.1"/>
    <property type="molecule type" value="Genomic_DNA"/>
</dbReference>
<dbReference type="InterPro" id="IPR055925">
    <property type="entry name" value="DUF7502"/>
</dbReference>
<dbReference type="AlphaFoldDB" id="V4HMH7"/>
<dbReference type="RefSeq" id="WP_023393689.1">
    <property type="nucleotide sequence ID" value="NZ_ASGZ01000017.1"/>
</dbReference>
<feature type="compositionally biased region" description="Low complexity" evidence="1">
    <location>
        <begin position="18"/>
        <end position="32"/>
    </location>
</feature>
<name>V4HMH7_9EURY</name>
<dbReference type="PATRIC" id="fig|1324957.4.peg.1117"/>
<feature type="transmembrane region" description="Helical" evidence="2">
    <location>
        <begin position="50"/>
        <end position="72"/>
    </location>
</feature>
<keyword evidence="2" id="KW-0472">Membrane</keyword>
<proteinExistence type="predicted"/>
<evidence type="ECO:0000313" key="3">
    <source>
        <dbReference type="EMBL" id="ESP89134.1"/>
    </source>
</evidence>
<dbReference type="OrthoDB" id="308352at2157"/>
<organism evidence="3 4">
    <name type="scientific">Candidatus Halobonum tyrrellensis G22</name>
    <dbReference type="NCBI Taxonomy" id="1324957"/>
    <lineage>
        <taxon>Archaea</taxon>
        <taxon>Methanobacteriati</taxon>
        <taxon>Methanobacteriota</taxon>
        <taxon>Stenosarchaea group</taxon>
        <taxon>Halobacteria</taxon>
        <taxon>Halobacteriales</taxon>
        <taxon>Haloferacaceae</taxon>
        <taxon>Candidatus Halobonum</taxon>
    </lineage>
</organism>
<evidence type="ECO:0000256" key="1">
    <source>
        <dbReference type="SAM" id="MobiDB-lite"/>
    </source>
</evidence>
<evidence type="ECO:0000256" key="2">
    <source>
        <dbReference type="SAM" id="Phobius"/>
    </source>
</evidence>
<dbReference type="STRING" id="1324957.K933_05508"/>
<gene>
    <name evidence="3" type="ORF">K933_05508</name>
</gene>
<protein>
    <submittedName>
        <fullName evidence="3">Uncharacterized protein</fullName>
    </submittedName>
</protein>
<keyword evidence="4" id="KW-1185">Reference proteome</keyword>
<feature type="region of interest" description="Disordered" evidence="1">
    <location>
        <begin position="1"/>
        <end position="32"/>
    </location>
</feature>
<feature type="region of interest" description="Disordered" evidence="1">
    <location>
        <begin position="238"/>
        <end position="274"/>
    </location>
</feature>
<keyword evidence="2" id="KW-1133">Transmembrane helix</keyword>
<comment type="caution">
    <text evidence="3">The sequence shown here is derived from an EMBL/GenBank/DDBJ whole genome shotgun (WGS) entry which is preliminary data.</text>
</comment>
<feature type="transmembrane region" description="Helical" evidence="2">
    <location>
        <begin position="92"/>
        <end position="111"/>
    </location>
</feature>
<feature type="compositionally biased region" description="Low complexity" evidence="1">
    <location>
        <begin position="246"/>
        <end position="256"/>
    </location>
</feature>
<dbReference type="Proteomes" id="UP000017840">
    <property type="component" value="Unassembled WGS sequence"/>
</dbReference>
<feature type="transmembrane region" description="Helical" evidence="2">
    <location>
        <begin position="173"/>
        <end position="192"/>
    </location>
</feature>
<reference evidence="3 4" key="1">
    <citation type="journal article" date="2013" name="Genome Announc.">
        <title>Draft Genome Sequence of 'Candidatus Halobonum tyrrellensis' Strain G22, Isolated from the Hypersaline Waters of Lake Tyrrell, Australia.</title>
        <authorList>
            <person name="Ugalde J.A."/>
            <person name="Narasingarao P."/>
            <person name="Kuo S."/>
            <person name="Podell S."/>
            <person name="Allen E.E."/>
        </authorList>
    </citation>
    <scope>NUCLEOTIDE SEQUENCE [LARGE SCALE GENOMIC DNA]</scope>
    <source>
        <strain evidence="3 4">G22</strain>
    </source>
</reference>
<evidence type="ECO:0000313" key="4">
    <source>
        <dbReference type="Proteomes" id="UP000017840"/>
    </source>
</evidence>
<accession>V4HMH7</accession>
<keyword evidence="2" id="KW-0812">Transmembrane</keyword>
<dbReference type="eggNOG" id="arCOG06258">
    <property type="taxonomic scope" value="Archaea"/>
</dbReference>
<sequence>MSGEPESPAARDRDEPAGGDTNTNTDADAAPAEDVAGALREIRREAYKVAAVYGAVDAALVALLVTLAVRLFDPAWATGAVPVPGAPTRLPLPILAGVAAGVVAGCTEVALRARRPVVEQFEAANPEVREMLRTARDAVDDGRDSRMARALYRDVLARLRETSSVGLVDLRRLSVTLFVVVVVSVAGIQAAVVDLSLGGADPAAPGTDEAPDYEGLRDGDELLGDAENVSAGDDELEAELGGAGEGDAPPGGSASAYDSGGLPSGDVEGQRAGFAAAERIEDAELIRDYTRQLANGTDQ</sequence>